<evidence type="ECO:0000313" key="4">
    <source>
        <dbReference type="Proteomes" id="UP000234341"/>
    </source>
</evidence>
<dbReference type="SMART" id="SM00014">
    <property type="entry name" value="acidPPc"/>
    <property type="match status" value="1"/>
</dbReference>
<dbReference type="EMBL" id="PJRP01000017">
    <property type="protein sequence ID" value="PLP97461.1"/>
    <property type="molecule type" value="Genomic_DNA"/>
</dbReference>
<keyword evidence="1" id="KW-1133">Transmembrane helix</keyword>
<keyword evidence="1" id="KW-0812">Transmembrane</keyword>
<evidence type="ECO:0000259" key="2">
    <source>
        <dbReference type="SMART" id="SM00014"/>
    </source>
</evidence>
<evidence type="ECO:0000313" key="3">
    <source>
        <dbReference type="EMBL" id="PLP97461.1"/>
    </source>
</evidence>
<feature type="domain" description="Phosphatidic acid phosphatase type 2/haloperoxidase" evidence="2">
    <location>
        <begin position="63"/>
        <end position="179"/>
    </location>
</feature>
<feature type="transmembrane region" description="Helical" evidence="1">
    <location>
        <begin position="200"/>
        <end position="217"/>
    </location>
</feature>
<dbReference type="Pfam" id="PF01569">
    <property type="entry name" value="PAP2"/>
    <property type="match status" value="1"/>
</dbReference>
<dbReference type="AlphaFoldDB" id="A0A2N5C5H2"/>
<dbReference type="InterPro" id="IPR000326">
    <property type="entry name" value="PAP2/HPO"/>
</dbReference>
<dbReference type="PANTHER" id="PTHR14969">
    <property type="entry name" value="SPHINGOSINE-1-PHOSPHATE PHOSPHOHYDROLASE"/>
    <property type="match status" value="1"/>
</dbReference>
<dbReference type="SUPFAM" id="SSF48317">
    <property type="entry name" value="Acid phosphatase/Vanadium-dependent haloperoxidase"/>
    <property type="match status" value="1"/>
</dbReference>
<feature type="transmembrane region" description="Helical" evidence="1">
    <location>
        <begin position="137"/>
        <end position="156"/>
    </location>
</feature>
<sequence>MNSFDASLLHALNHLAFRSELFDRLAMATTQFYLLRGVPLVAILWWLWFHESDPARRDRNREIIIATVMAGLCALAIGRLLAHWVPFRLRPFANPQLGLHFLMSSEDRIRTWSAFPSDHATLWFAIATGIWVASRRLGIAALLYTLVFICLSRVYVGLHHPTDLLGGGVIGIGVSLIMTRPFCRRLLAEPFLALSRRFEATFYVCMFLLSFGLATHFDEALVLGSGVLKTLHSDHERPRAPSASARL</sequence>
<organism evidence="3 4">
    <name type="scientific">Cupriavidus pauculus</name>
    <dbReference type="NCBI Taxonomy" id="82633"/>
    <lineage>
        <taxon>Bacteria</taxon>
        <taxon>Pseudomonadati</taxon>
        <taxon>Pseudomonadota</taxon>
        <taxon>Betaproteobacteria</taxon>
        <taxon>Burkholderiales</taxon>
        <taxon>Burkholderiaceae</taxon>
        <taxon>Cupriavidus</taxon>
    </lineage>
</organism>
<dbReference type="OrthoDB" id="9801622at2"/>
<comment type="caution">
    <text evidence="3">The sequence shown here is derived from an EMBL/GenBank/DDBJ whole genome shotgun (WGS) entry which is preliminary data.</text>
</comment>
<name>A0A2N5C5H2_9BURK</name>
<reference evidence="3 4" key="1">
    <citation type="submission" date="2017-12" db="EMBL/GenBank/DDBJ databases">
        <title>Genome sequence of the active heterotrophic nitrifier-denitrifier, Cupriavidus pauculus UM1.</title>
        <authorList>
            <person name="Putonti C."/>
            <person name="Castignetti D."/>
        </authorList>
    </citation>
    <scope>NUCLEOTIDE SEQUENCE [LARGE SCALE GENOMIC DNA]</scope>
    <source>
        <strain evidence="3 4">UM1</strain>
    </source>
</reference>
<proteinExistence type="predicted"/>
<dbReference type="Proteomes" id="UP000234341">
    <property type="component" value="Unassembled WGS sequence"/>
</dbReference>
<dbReference type="PANTHER" id="PTHR14969:SF13">
    <property type="entry name" value="AT30094P"/>
    <property type="match status" value="1"/>
</dbReference>
<dbReference type="Gene3D" id="1.20.144.10">
    <property type="entry name" value="Phosphatidic acid phosphatase type 2/haloperoxidase"/>
    <property type="match status" value="1"/>
</dbReference>
<evidence type="ECO:0000256" key="1">
    <source>
        <dbReference type="SAM" id="Phobius"/>
    </source>
</evidence>
<accession>A0A2N5C5H2</accession>
<feature type="transmembrane region" description="Helical" evidence="1">
    <location>
        <begin position="162"/>
        <end position="179"/>
    </location>
</feature>
<dbReference type="InterPro" id="IPR036938">
    <property type="entry name" value="PAP2/HPO_sf"/>
</dbReference>
<feature type="transmembrane region" description="Helical" evidence="1">
    <location>
        <begin position="25"/>
        <end position="48"/>
    </location>
</feature>
<gene>
    <name evidence="3" type="ORF">CYJ10_26870</name>
</gene>
<protein>
    <submittedName>
        <fullName evidence="3">Phosphatase</fullName>
    </submittedName>
</protein>
<keyword evidence="1" id="KW-0472">Membrane</keyword>
<feature type="transmembrane region" description="Helical" evidence="1">
    <location>
        <begin position="63"/>
        <end position="82"/>
    </location>
</feature>
<dbReference type="RefSeq" id="WP_101684486.1">
    <property type="nucleotide sequence ID" value="NZ_PJRP01000017.1"/>
</dbReference>